<protein>
    <submittedName>
        <fullName evidence="2">DinB superfamily protein</fullName>
    </submittedName>
</protein>
<accession>A0A1W1ZG05</accession>
<dbReference type="RefSeq" id="WP_084236980.1">
    <property type="nucleotide sequence ID" value="NZ_FWXT01000001.1"/>
</dbReference>
<evidence type="ECO:0000313" key="3">
    <source>
        <dbReference type="Proteomes" id="UP000192756"/>
    </source>
</evidence>
<evidence type="ECO:0000259" key="1">
    <source>
        <dbReference type="Pfam" id="PF12867"/>
    </source>
</evidence>
<dbReference type="AlphaFoldDB" id="A0A1W1ZG05"/>
<dbReference type="EMBL" id="FWXT01000001">
    <property type="protein sequence ID" value="SMC46948.1"/>
    <property type="molecule type" value="Genomic_DNA"/>
</dbReference>
<dbReference type="Gene3D" id="1.20.120.450">
    <property type="entry name" value="dinb family like domain"/>
    <property type="match status" value="1"/>
</dbReference>
<reference evidence="3" key="1">
    <citation type="submission" date="2017-04" db="EMBL/GenBank/DDBJ databases">
        <authorList>
            <person name="Varghese N."/>
            <person name="Submissions S."/>
        </authorList>
    </citation>
    <scope>NUCLEOTIDE SEQUENCE [LARGE SCALE GENOMIC DNA]</scope>
    <source>
        <strain evidence="3">DSM 12126</strain>
    </source>
</reference>
<dbReference type="STRING" id="151894.SAMN04488524_0663"/>
<dbReference type="SUPFAM" id="SSF109854">
    <property type="entry name" value="DinB/YfiT-like putative metalloenzymes"/>
    <property type="match status" value="1"/>
</dbReference>
<dbReference type="NCBIfam" id="NF009807">
    <property type="entry name" value="PRK13291.1"/>
    <property type="match status" value="1"/>
</dbReference>
<keyword evidence="3" id="KW-1185">Reference proteome</keyword>
<sequence>MENDLEDLKYPIGRFVPARQYNPGTLASWIGGIRSAPLLFDYCIENLDEAQLNTPYRPGGWNVVQVVHHVADSHMNAYVRLKLALTEDTPTISPYDENAWAELPDVRLVPLNVSVTLLHALHSRWAMLLENLKEEDWTRTYYHPGNKAYMPVWQMTNQYSWHGAHHAEQIISLRKRMGW</sequence>
<proteinExistence type="predicted"/>
<gene>
    <name evidence="2" type="ORF">SAMN04488524_0663</name>
</gene>
<dbReference type="Proteomes" id="UP000192756">
    <property type="component" value="Unassembled WGS sequence"/>
</dbReference>
<organism evidence="2 3">
    <name type="scientific">Pedobacter africanus</name>
    <dbReference type="NCBI Taxonomy" id="151894"/>
    <lineage>
        <taxon>Bacteria</taxon>
        <taxon>Pseudomonadati</taxon>
        <taxon>Bacteroidota</taxon>
        <taxon>Sphingobacteriia</taxon>
        <taxon>Sphingobacteriales</taxon>
        <taxon>Sphingobacteriaceae</taxon>
        <taxon>Pedobacter</taxon>
    </lineage>
</organism>
<dbReference type="OrthoDB" id="9796039at2"/>
<dbReference type="InterPro" id="IPR034660">
    <property type="entry name" value="DinB/YfiT-like"/>
</dbReference>
<evidence type="ECO:0000313" key="2">
    <source>
        <dbReference type="EMBL" id="SMC46948.1"/>
    </source>
</evidence>
<dbReference type="InterPro" id="IPR024775">
    <property type="entry name" value="DinB-like"/>
</dbReference>
<name>A0A1W1ZG05_9SPHI</name>
<dbReference type="Pfam" id="PF12867">
    <property type="entry name" value="DinB_2"/>
    <property type="match status" value="1"/>
</dbReference>
<feature type="domain" description="DinB-like" evidence="1">
    <location>
        <begin position="42"/>
        <end position="170"/>
    </location>
</feature>